<feature type="domain" description="Mannosyl-glycoprotein endo-beta-N-acetylglucosamidase-like" evidence="1">
    <location>
        <begin position="71"/>
        <end position="195"/>
    </location>
</feature>
<dbReference type="EMBL" id="JAESWA010000022">
    <property type="protein sequence ID" value="MBL4932609.1"/>
    <property type="molecule type" value="Genomic_DNA"/>
</dbReference>
<dbReference type="PANTHER" id="PTHR30032:SF8">
    <property type="entry name" value="GERMINATION-SPECIFIC N-ACETYLMURAMOYL-L-ALANINE AMIDASE"/>
    <property type="match status" value="1"/>
</dbReference>
<dbReference type="InterPro" id="IPR051922">
    <property type="entry name" value="Bact_Sporulation_Assoc"/>
</dbReference>
<dbReference type="Gene3D" id="3.40.50.12090">
    <property type="match status" value="2"/>
</dbReference>
<evidence type="ECO:0000313" key="2">
    <source>
        <dbReference type="EMBL" id="MBL4932609.1"/>
    </source>
</evidence>
<dbReference type="InterPro" id="IPR002901">
    <property type="entry name" value="MGlyc_endo_b_GlcNAc-like_dom"/>
</dbReference>
<protein>
    <submittedName>
        <fullName evidence="2">Cell wall-binding repeat-containing protein</fullName>
    </submittedName>
</protein>
<name>A0A937K549_9CLOT</name>
<gene>
    <name evidence="2" type="ORF">JK634_12370</name>
</gene>
<evidence type="ECO:0000313" key="3">
    <source>
        <dbReference type="Proteomes" id="UP000623681"/>
    </source>
</evidence>
<accession>A0A937K549</accession>
<comment type="caution">
    <text evidence="2">The sequence shown here is derived from an EMBL/GenBank/DDBJ whole genome shotgun (WGS) entry which is preliminary data.</text>
</comment>
<dbReference type="RefSeq" id="WP_202767953.1">
    <property type="nucleotide sequence ID" value="NZ_JAESWA010000022.1"/>
</dbReference>
<dbReference type="Pfam" id="PF01832">
    <property type="entry name" value="Glucosaminidase"/>
    <property type="match status" value="1"/>
</dbReference>
<reference evidence="2" key="1">
    <citation type="submission" date="2021-01" db="EMBL/GenBank/DDBJ databases">
        <title>Genome public.</title>
        <authorList>
            <person name="Liu C."/>
            <person name="Sun Q."/>
        </authorList>
    </citation>
    <scope>NUCLEOTIDE SEQUENCE</scope>
    <source>
        <strain evidence="2">YIM B02565</strain>
    </source>
</reference>
<proteinExistence type="predicted"/>
<sequence>MFKNLKKIFSLILIAFLLIPVISVQAVPKPIPIIAAPTASQSQMEAWAKNHGATQTFISLAKLYYTYAPSHGGIDPVVAYAQAAKETGFGNFGGVLDESFKNPCGLKTTKGGDDTDPAAHQRFASWDQGVKAHLDHLALYAGADGYPKADGQTDDPRHFPSIYGTAGNSVANLGVKWAPSSTYGTEIINYINEINNNFYAAKISPYRLSGLDRFATAVQISTSGWATSDNVILAYGLDFPDALSGVSLGYIKNAPILLTESKSIPQSTLNEISRLKAKNVFILGSTGVISSQVENTLKAKKLNVIRLSGKDRFQTAVAISNEVMKNNTTKTAVIATGLDYPDALSISSYAAFNKYPILFTLTNDLNVDTKNFLTTNGIKNVIIPGSPGVVSANVESQIKQLGISVTRVYGPNRYDTAVNIANTFNTSFKSGVFITIGSDFPDGLTGGVLAAKRNMPMLLVEKNSIQNNTLRYIKSNGDINLYVLGSSGVISDNLINQIKN</sequence>
<dbReference type="InterPro" id="IPR007253">
    <property type="entry name" value="Cell_wall-bd_2"/>
</dbReference>
<dbReference type="Gene3D" id="1.10.530.10">
    <property type="match status" value="1"/>
</dbReference>
<dbReference type="PANTHER" id="PTHR30032">
    <property type="entry name" value="N-ACETYLMURAMOYL-L-ALANINE AMIDASE-RELATED"/>
    <property type="match status" value="1"/>
</dbReference>
<evidence type="ECO:0000259" key="1">
    <source>
        <dbReference type="Pfam" id="PF01832"/>
    </source>
</evidence>
<dbReference type="GO" id="GO:0004040">
    <property type="term" value="F:amidase activity"/>
    <property type="evidence" value="ECO:0007669"/>
    <property type="project" value="InterPro"/>
</dbReference>
<dbReference type="Pfam" id="PF04122">
    <property type="entry name" value="CW_binding_2"/>
    <property type="match status" value="3"/>
</dbReference>
<dbReference type="Proteomes" id="UP000623681">
    <property type="component" value="Unassembled WGS sequence"/>
</dbReference>
<organism evidence="2 3">
    <name type="scientific">Clostridium paridis</name>
    <dbReference type="NCBI Taxonomy" id="2803863"/>
    <lineage>
        <taxon>Bacteria</taxon>
        <taxon>Bacillati</taxon>
        <taxon>Bacillota</taxon>
        <taxon>Clostridia</taxon>
        <taxon>Eubacteriales</taxon>
        <taxon>Clostridiaceae</taxon>
        <taxon>Clostridium</taxon>
    </lineage>
</organism>
<keyword evidence="3" id="KW-1185">Reference proteome</keyword>
<dbReference type="AlphaFoldDB" id="A0A937K549"/>